<evidence type="ECO:0000313" key="2">
    <source>
        <dbReference type="Proteomes" id="UP000194236"/>
    </source>
</evidence>
<protein>
    <submittedName>
        <fullName evidence="1">Uncharacterized protein</fullName>
    </submittedName>
</protein>
<organism evidence="1 2">
    <name type="scientific">Euroglyphus maynei</name>
    <name type="common">Mayne's house dust mite</name>
    <dbReference type="NCBI Taxonomy" id="6958"/>
    <lineage>
        <taxon>Eukaryota</taxon>
        <taxon>Metazoa</taxon>
        <taxon>Ecdysozoa</taxon>
        <taxon>Arthropoda</taxon>
        <taxon>Chelicerata</taxon>
        <taxon>Arachnida</taxon>
        <taxon>Acari</taxon>
        <taxon>Acariformes</taxon>
        <taxon>Sarcoptiformes</taxon>
        <taxon>Astigmata</taxon>
        <taxon>Psoroptidia</taxon>
        <taxon>Analgoidea</taxon>
        <taxon>Pyroglyphidae</taxon>
        <taxon>Pyroglyphinae</taxon>
        <taxon>Euroglyphus</taxon>
    </lineage>
</organism>
<dbReference type="EMBL" id="MUJZ01006240">
    <property type="protein sequence ID" value="OTF82897.1"/>
    <property type="molecule type" value="Genomic_DNA"/>
</dbReference>
<keyword evidence="2" id="KW-1185">Reference proteome</keyword>
<proteinExistence type="predicted"/>
<sequence length="26" mass="2881">MASSTITIVGRRCSTYFNTISKQSTK</sequence>
<name>A0A1Y3BS37_EURMA</name>
<reference evidence="1 2" key="1">
    <citation type="submission" date="2017-03" db="EMBL/GenBank/DDBJ databases">
        <title>Genome Survey of Euroglyphus maynei.</title>
        <authorList>
            <person name="Arlian L.G."/>
            <person name="Morgan M.S."/>
            <person name="Rider S.D."/>
        </authorList>
    </citation>
    <scope>NUCLEOTIDE SEQUENCE [LARGE SCALE GENOMIC DNA]</scope>
    <source>
        <strain evidence="1">Arlian Lab</strain>
        <tissue evidence="1">Whole body</tissue>
    </source>
</reference>
<gene>
    <name evidence="1" type="ORF">BLA29_015165</name>
</gene>
<dbReference type="AlphaFoldDB" id="A0A1Y3BS37"/>
<comment type="caution">
    <text evidence="1">The sequence shown here is derived from an EMBL/GenBank/DDBJ whole genome shotgun (WGS) entry which is preliminary data.</text>
</comment>
<evidence type="ECO:0000313" key="1">
    <source>
        <dbReference type="EMBL" id="OTF82897.1"/>
    </source>
</evidence>
<accession>A0A1Y3BS37</accession>
<dbReference type="Proteomes" id="UP000194236">
    <property type="component" value="Unassembled WGS sequence"/>
</dbReference>